<dbReference type="Gene3D" id="3.90.230.10">
    <property type="entry name" value="Creatinase/methionine aminopeptidase superfamily"/>
    <property type="match status" value="1"/>
</dbReference>
<keyword evidence="6 8" id="KW-0378">Hydrolase</keyword>
<reference key="2">
    <citation type="submission" date="2011-04" db="EMBL/GenBank/DDBJ databases">
        <title>High-quality genome sequence of Pichia pastoris CBS 7435.</title>
        <authorList>
            <person name="Kueberl A."/>
            <person name="Schneider J."/>
            <person name="Thallinger G.G."/>
            <person name="Anderl I."/>
            <person name="Wibberg D."/>
            <person name="Hajek T."/>
            <person name="Jaenicke S."/>
            <person name="Brinkrolf K."/>
            <person name="Goesmann A."/>
            <person name="Szczepanowski R."/>
            <person name="Puehler A."/>
            <person name="Schwab H."/>
            <person name="Glieder A."/>
            <person name="Pichler H."/>
        </authorList>
    </citation>
    <scope>NUCLEOTIDE SEQUENCE</scope>
    <source>
        <strain>CBS 7435</strain>
    </source>
</reference>
<evidence type="ECO:0000313" key="12">
    <source>
        <dbReference type="EMBL" id="CCA39778.1"/>
    </source>
</evidence>
<dbReference type="MEROPS" id="M24.017"/>
<name>F2QWK0_KOMPC</name>
<comment type="catalytic activity">
    <reaction evidence="8 10">
        <text>Release of N-terminal amino acids, preferentially methionine, from peptides and arylamides.</text>
        <dbReference type="EC" id="3.4.11.18"/>
    </reaction>
</comment>
<feature type="binding site" evidence="8">
    <location>
        <position position="234"/>
    </location>
    <ligand>
        <name>Zn(2+)</name>
        <dbReference type="ChEBI" id="CHEBI:29105"/>
        <label>4</label>
        <note>catalytic</note>
    </ligand>
</feature>
<evidence type="ECO:0000259" key="11">
    <source>
        <dbReference type="PROSITE" id="PS52013"/>
    </source>
</evidence>
<dbReference type="GO" id="GO:0008270">
    <property type="term" value="F:zinc ion binding"/>
    <property type="evidence" value="ECO:0007669"/>
    <property type="project" value="UniProtKB-KW"/>
</dbReference>
<comment type="subcellular location">
    <subcellularLocation>
        <location evidence="8">Cytoplasm</location>
    </subcellularLocation>
</comment>
<organism evidence="12 13">
    <name type="scientific">Komagataella phaffii (strain ATCC 76273 / CBS 7435 / CECT 11047 / NRRL Y-11430 / Wegner 21-1)</name>
    <name type="common">Yeast</name>
    <name type="synonym">Pichia pastoris</name>
    <dbReference type="NCBI Taxonomy" id="981350"/>
    <lineage>
        <taxon>Eukaryota</taxon>
        <taxon>Fungi</taxon>
        <taxon>Dikarya</taxon>
        <taxon>Ascomycota</taxon>
        <taxon>Saccharomycotina</taxon>
        <taxon>Pichiomycetes</taxon>
        <taxon>Pichiales</taxon>
        <taxon>Pichiaceae</taxon>
        <taxon>Komagataella</taxon>
    </lineage>
</organism>
<proteinExistence type="inferred from homology"/>
<dbReference type="HOGENOM" id="CLU_015857_2_1_1"/>
<comment type="cofactor">
    <cofactor evidence="8">
        <name>Zn(2+)</name>
        <dbReference type="ChEBI" id="CHEBI:29105"/>
    </cofactor>
    <cofactor evidence="8">
        <name>Co(2+)</name>
        <dbReference type="ChEBI" id="CHEBI:48828"/>
    </cofactor>
    <cofactor evidence="8">
        <name>Mn(2+)</name>
        <dbReference type="ChEBI" id="CHEBI:29035"/>
    </cofactor>
    <cofactor evidence="8">
        <name>Fe(2+)</name>
        <dbReference type="ChEBI" id="CHEBI:29033"/>
    </cofactor>
    <text evidence="8">Binds 2 divalent metal cations per subunit. Has a high-affinity and a low affinity metal-binding site. The true nature of the physiological cofactor is under debate. The enzyme is active with zinc, cobalt, manganese or divalent iron ions. Has high activity with zinc; zinc cofactor is transferred into the active site region by the ZNG1 zinc chaperone.</text>
</comment>
<reference evidence="12 13" key="3">
    <citation type="journal article" date="2016" name="FEMS Yeast Res.">
        <title>Curation of the genome annotation of Pichia pastoris (Komagataella phaffii) CBS7435 from gene level to protein function.</title>
        <authorList>
            <person name="Valli M."/>
            <person name="Tatto N.E."/>
            <person name="Peymann A."/>
            <person name="Gruber C."/>
            <person name="Landes N."/>
            <person name="Ekker H."/>
            <person name="Thallinger G.G."/>
            <person name="Mattanovich D."/>
            <person name="Gasser B."/>
            <person name="Graf A.B."/>
        </authorList>
    </citation>
    <scope>GENOME REANNOTATION</scope>
    <source>
        <strain evidence="12 13">ATCC 76273 / CBS 7435 / CECT 11047 / NRRL Y-11430 / Wegner 21-1</strain>
    </source>
</reference>
<dbReference type="PROSITE" id="PS00680">
    <property type="entry name" value="MAP_1"/>
    <property type="match status" value="1"/>
</dbReference>
<dbReference type="Pfam" id="PF00557">
    <property type="entry name" value="Peptidase_M24"/>
    <property type="match status" value="1"/>
</dbReference>
<accession>F2QWK0</accession>
<feature type="binding site" evidence="8">
    <location>
        <position position="234"/>
    </location>
    <ligand>
        <name>Zn(2+)</name>
        <dbReference type="ChEBI" id="CHEBI:29105"/>
        <label>3</label>
    </ligand>
</feature>
<dbReference type="InterPro" id="IPR002467">
    <property type="entry name" value="Pept_M24A_MAP1"/>
</dbReference>
<dbReference type="SUPFAM" id="SSF55920">
    <property type="entry name" value="Creatinase/aminopeptidase"/>
    <property type="match status" value="1"/>
</dbReference>
<feature type="binding site" evidence="8">
    <location>
        <position position="364"/>
    </location>
    <ligand>
        <name>Zn(2+)</name>
        <dbReference type="ChEBI" id="CHEBI:29105"/>
        <label>3</label>
    </ligand>
</feature>
<comment type="cofactor">
    <cofactor evidence="10">
        <name>Co(2+)</name>
        <dbReference type="ChEBI" id="CHEBI:48828"/>
    </cofactor>
    <cofactor evidence="10">
        <name>Zn(2+)</name>
        <dbReference type="ChEBI" id="CHEBI:29105"/>
    </cofactor>
    <cofactor evidence="10">
        <name>Mn(2+)</name>
        <dbReference type="ChEBI" id="CHEBI:29035"/>
    </cofactor>
    <cofactor evidence="10">
        <name>Fe(2+)</name>
        <dbReference type="ChEBI" id="CHEBI:29033"/>
    </cofactor>
    <text evidence="10">Binds 2 divalent metal cations per subunit. Has a high-affinity and a low affinity metal-binding site. The true nature of the physiological cofactor is under debate. The enzyme is active with cobalt, zinc, manganese or divalent iron ions.</text>
</comment>
<keyword evidence="7" id="KW-0862">Zinc</keyword>
<comment type="similarity">
    <text evidence="8 9">Belongs to the peptidase M24A family. Methionine aminopeptidase type 1 subfamily.</text>
</comment>
<evidence type="ECO:0000256" key="5">
    <source>
        <dbReference type="ARBA" id="ARBA00022771"/>
    </source>
</evidence>
<dbReference type="Proteomes" id="UP000006853">
    <property type="component" value="Chromosome 3"/>
</dbReference>
<dbReference type="Pfam" id="PF15801">
    <property type="entry name" value="zf-C6H2"/>
    <property type="match status" value="1"/>
</dbReference>
<feature type="domain" description="C6H2-type" evidence="11">
    <location>
        <begin position="22"/>
        <end position="76"/>
    </location>
</feature>
<protein>
    <recommendedName>
        <fullName evidence="10">Methionine aminopeptidase</fullName>
        <ecNumber evidence="10">3.4.11.18</ecNumber>
    </recommendedName>
</protein>
<dbReference type="EC" id="3.4.11.18" evidence="10"/>
<dbReference type="CDD" id="cd01086">
    <property type="entry name" value="MetAP1"/>
    <property type="match status" value="1"/>
</dbReference>
<dbReference type="HAMAP" id="MF_01974">
    <property type="entry name" value="MetAP_1"/>
    <property type="match status" value="1"/>
</dbReference>
<comment type="subunit">
    <text evidence="8">Associates with the 60S ribosomal subunit of the 80S translational complex.</text>
</comment>
<comment type="function">
    <text evidence="8 10">Cotranslationally removes the N-terminal methionine from nascent proteins. The N-terminal methionine is often cleaved when the second residue in the primary sequence is small and uncharged (Met-Ala-, Cys, Gly, Pro, Ser, Thr, or Val).</text>
</comment>
<dbReference type="InterPro" id="IPR036005">
    <property type="entry name" value="Creatinase/aminopeptidase-like"/>
</dbReference>
<dbReference type="GO" id="GO:0006508">
    <property type="term" value="P:proteolysis"/>
    <property type="evidence" value="ECO:0007669"/>
    <property type="project" value="UniProtKB-KW"/>
</dbReference>
<feature type="binding site" evidence="8">
    <location>
        <position position="307"/>
    </location>
    <ligand>
        <name>a protein</name>
        <dbReference type="ChEBI" id="CHEBI:16541"/>
    </ligand>
    <ligandPart>
        <name>N-terminal L-methionine residue</name>
        <dbReference type="ChEBI" id="CHEBI:64731"/>
    </ligandPart>
</feature>
<evidence type="ECO:0000256" key="4">
    <source>
        <dbReference type="ARBA" id="ARBA00022723"/>
    </source>
</evidence>
<evidence type="ECO:0000256" key="6">
    <source>
        <dbReference type="ARBA" id="ARBA00022801"/>
    </source>
</evidence>
<feature type="binding site" evidence="8">
    <location>
        <position position="223"/>
    </location>
    <ligand>
        <name>Zn(2+)</name>
        <dbReference type="ChEBI" id="CHEBI:29105"/>
        <label>3</label>
    </ligand>
</feature>
<keyword evidence="13" id="KW-1185">Reference proteome</keyword>
<feature type="binding site" evidence="8">
    <location>
        <position position="206"/>
    </location>
    <ligand>
        <name>a protein</name>
        <dbReference type="ChEBI" id="CHEBI:16541"/>
    </ligand>
    <ligandPart>
        <name>N-terminal L-methionine residue</name>
        <dbReference type="ChEBI" id="CHEBI:64731"/>
    </ligandPart>
</feature>
<evidence type="ECO:0000256" key="1">
    <source>
        <dbReference type="ARBA" id="ARBA00022438"/>
    </source>
</evidence>
<evidence type="ECO:0000256" key="8">
    <source>
        <dbReference type="HAMAP-Rule" id="MF_03174"/>
    </source>
</evidence>
<dbReference type="NCBIfam" id="TIGR00500">
    <property type="entry name" value="met_pdase_I"/>
    <property type="match status" value="1"/>
</dbReference>
<dbReference type="GO" id="GO:0005829">
    <property type="term" value="C:cytosol"/>
    <property type="evidence" value="ECO:0007669"/>
    <property type="project" value="TreeGrafter"/>
</dbReference>
<gene>
    <name evidence="12" type="primary">MAP1</name>
    <name evidence="12" type="ordered locus">PP7435_Chr3-0825</name>
</gene>
<feature type="binding site" evidence="8">
    <location>
        <position position="364"/>
    </location>
    <ligand>
        <name>Zn(2+)</name>
        <dbReference type="ChEBI" id="CHEBI:29105"/>
        <label>4</label>
        <note>catalytic</note>
    </ligand>
</feature>
<dbReference type="PANTHER" id="PTHR43330">
    <property type="entry name" value="METHIONINE AMINOPEPTIDASE"/>
    <property type="match status" value="1"/>
</dbReference>
<keyword evidence="2 8" id="KW-0963">Cytoplasm</keyword>
<feature type="binding site" evidence="8">
    <location>
        <position position="333"/>
    </location>
    <ligand>
        <name>Zn(2+)</name>
        <dbReference type="ChEBI" id="CHEBI:29105"/>
        <label>4</label>
        <note>catalytic</note>
    </ligand>
</feature>
<reference evidence="12 13" key="1">
    <citation type="journal article" date="2011" name="J. Biotechnol.">
        <title>High-quality genome sequence of Pichia pastoris CBS7435.</title>
        <authorList>
            <person name="Kuberl A."/>
            <person name="Schneider J."/>
            <person name="Thallinger G.G."/>
            <person name="Anderl I."/>
            <person name="Wibberg D."/>
            <person name="Hajek T."/>
            <person name="Jaenicke S."/>
            <person name="Brinkrolf K."/>
            <person name="Goesmann A."/>
            <person name="Szczepanowski R."/>
            <person name="Puhler A."/>
            <person name="Schwab H."/>
            <person name="Glieder A."/>
            <person name="Pichler H."/>
        </authorList>
    </citation>
    <scope>NUCLEOTIDE SEQUENCE [LARGE SCALE GENOMIC DNA]</scope>
    <source>
        <strain evidence="13">ATCC 76273 / CBS 7435 / CECT 11047 / NRRL Y-11430 / Wegner 21-1</strain>
    </source>
</reference>
<keyword evidence="4 8" id="KW-0479">Metal-binding</keyword>
<dbReference type="PROSITE" id="PS52013">
    <property type="entry name" value="ZF_C6H2"/>
    <property type="match status" value="1"/>
</dbReference>
<evidence type="ECO:0000256" key="7">
    <source>
        <dbReference type="ARBA" id="ARBA00022833"/>
    </source>
</evidence>
<evidence type="ECO:0000313" key="13">
    <source>
        <dbReference type="Proteomes" id="UP000006853"/>
    </source>
</evidence>
<evidence type="ECO:0000256" key="9">
    <source>
        <dbReference type="PROSITE-ProRule" id="PRU01357"/>
    </source>
</evidence>
<dbReference type="InterPro" id="IPR001714">
    <property type="entry name" value="Pept_M24_MAP"/>
</dbReference>
<evidence type="ECO:0000256" key="2">
    <source>
        <dbReference type="ARBA" id="ARBA00022490"/>
    </source>
</evidence>
<sequence>MVSGEELALKKSILPQKKNFMIHSCASAECSKATESTLKCPLCLKQGQIQYFCNQKCFKNGWKIHKAVHAKDGDIDGSYNPFPNFAYTGELRPAYPLSVRREVPENITLPDYALDGVPVSEIKNNRMNKINLVTEPEDLAKLKNVCRLAREVLDAAAASIKPGVTTDEIDEIVHSETIKREAYPSPLNYFNFPKSVCTSVNEVICHGIPDRRPLQDGDIVNLDVTLYKDGFHADLNETYYVGEKAKTNKDLVNLVETTREALAEAIRLVKPGMPFRQIGTVIENYVTERGCETVRSYTGHGINTLFHTEPTIPHYARNKAVGVAKPGVVFTIEPMLTLGTHRDVVWPDNWTAVTADGGPSAQFEHTLLVTEDGVEILTGRTETSPGGAISRL</sequence>
<evidence type="ECO:0000256" key="10">
    <source>
        <dbReference type="RuleBase" id="RU003653"/>
    </source>
</evidence>
<keyword evidence="5 9" id="KW-0863">Zinc-finger</keyword>
<keyword evidence="1 8" id="KW-0031">Aminopeptidase</keyword>
<dbReference type="GO" id="GO:0004239">
    <property type="term" value="F:initiator methionyl aminopeptidase activity"/>
    <property type="evidence" value="ECO:0007669"/>
    <property type="project" value="UniProtKB-UniRule"/>
</dbReference>
<dbReference type="InterPro" id="IPR031615">
    <property type="entry name" value="Zfn-C6H2"/>
</dbReference>
<keyword evidence="3 8" id="KW-0645">Protease</keyword>
<dbReference type="AlphaFoldDB" id="F2QWK0"/>
<evidence type="ECO:0000256" key="3">
    <source>
        <dbReference type="ARBA" id="ARBA00022670"/>
    </source>
</evidence>
<dbReference type="GO" id="GO:0070006">
    <property type="term" value="F:metalloaminopeptidase activity"/>
    <property type="evidence" value="ECO:0007669"/>
    <property type="project" value="UniProtKB-UniRule"/>
</dbReference>
<dbReference type="PRINTS" id="PR00599">
    <property type="entry name" value="MAPEPTIDASE"/>
</dbReference>
<feature type="binding site" evidence="8">
    <location>
        <position position="300"/>
    </location>
    <ligand>
        <name>Zn(2+)</name>
        <dbReference type="ChEBI" id="CHEBI:29105"/>
        <label>4</label>
        <note>catalytic</note>
    </ligand>
</feature>
<dbReference type="EMBL" id="FR839630">
    <property type="protein sequence ID" value="CCA39778.1"/>
    <property type="molecule type" value="Genomic_DNA"/>
</dbReference>
<dbReference type="InterPro" id="IPR000994">
    <property type="entry name" value="Pept_M24"/>
</dbReference>
<dbReference type="PANTHER" id="PTHR43330:SF7">
    <property type="entry name" value="METHIONINE AMINOPEPTIDASE 1"/>
    <property type="match status" value="1"/>
</dbReference>